<gene>
    <name evidence="5" type="primary">Lama2_5</name>
    <name evidence="5" type="ORF">EYF80_049945</name>
</gene>
<feature type="coiled-coil region" evidence="1">
    <location>
        <begin position="127"/>
        <end position="154"/>
    </location>
</feature>
<dbReference type="AlphaFoldDB" id="A0A4Z2FHW5"/>
<proteinExistence type="predicted"/>
<evidence type="ECO:0000259" key="4">
    <source>
        <dbReference type="Pfam" id="PF06009"/>
    </source>
</evidence>
<dbReference type="GO" id="GO:0005102">
    <property type="term" value="F:signaling receptor binding"/>
    <property type="evidence" value="ECO:0007669"/>
    <property type="project" value="InterPro"/>
</dbReference>
<dbReference type="GO" id="GO:0030334">
    <property type="term" value="P:regulation of cell migration"/>
    <property type="evidence" value="ECO:0007669"/>
    <property type="project" value="InterPro"/>
</dbReference>
<feature type="coiled-coil region" evidence="1">
    <location>
        <begin position="264"/>
        <end position="312"/>
    </location>
</feature>
<dbReference type="Proteomes" id="UP000314294">
    <property type="component" value="Unassembled WGS sequence"/>
</dbReference>
<keyword evidence="6" id="KW-1185">Reference proteome</keyword>
<dbReference type="InterPro" id="IPR009254">
    <property type="entry name" value="Laminin_aI"/>
</dbReference>
<accession>A0A4Z2FHW5</accession>
<dbReference type="GO" id="GO:0007155">
    <property type="term" value="P:cell adhesion"/>
    <property type="evidence" value="ECO:0007669"/>
    <property type="project" value="InterPro"/>
</dbReference>
<name>A0A4Z2FHW5_9TELE</name>
<feature type="coiled-coil region" evidence="1">
    <location>
        <begin position="183"/>
        <end position="217"/>
    </location>
</feature>
<keyword evidence="1" id="KW-0175">Coiled coil</keyword>
<feature type="domain" description="Laminin alpha" evidence="3">
    <location>
        <begin position="4"/>
        <end position="210"/>
    </location>
</feature>
<dbReference type="Gene3D" id="2.60.120.200">
    <property type="match status" value="1"/>
</dbReference>
<dbReference type="SUPFAM" id="SSF57997">
    <property type="entry name" value="Tropomyosin"/>
    <property type="match status" value="1"/>
</dbReference>
<dbReference type="GO" id="GO:0045995">
    <property type="term" value="P:regulation of embryonic development"/>
    <property type="evidence" value="ECO:0007669"/>
    <property type="project" value="InterPro"/>
</dbReference>
<sequence>MRPEVDRWPVQSTKVSADGEQVEDDADRIHKRAEDLEQFIRDTLLGAQELQSKAADLNQTLSRRDGTPEKSLKQMKEEIQAMLGEMRTRQLGGKKSIADEEMDLAEELYQKVKRLFGDPHQATEDLKAEITEKLSDHEGKLQAAQDLLHSARGETRQAGSLAEQNQANLTALERKRSAVSGVRQEAQEVLGEGERLLDEANQLSDNINKEIEAVAADANTTAVDVLERLGDLNLQLYGIQRNYTELEDTVNAANQMIQDPEKNIHAAGAKAKDLEDEADRLLEKLQPIKQLQDNLRRNISQIKELINQARKQANSIKVSVSSGGDCLRSYRPDIRKGRYNTIVLHVKTTTADNLLFYLGSAKYVSTPSTGYKAQISTNIQNCL</sequence>
<dbReference type="Pfam" id="PF06008">
    <property type="entry name" value="Laminin_I"/>
    <property type="match status" value="1"/>
</dbReference>
<organism evidence="5 6">
    <name type="scientific">Liparis tanakae</name>
    <name type="common">Tanaka's snailfish</name>
    <dbReference type="NCBI Taxonomy" id="230148"/>
    <lineage>
        <taxon>Eukaryota</taxon>
        <taxon>Metazoa</taxon>
        <taxon>Chordata</taxon>
        <taxon>Craniata</taxon>
        <taxon>Vertebrata</taxon>
        <taxon>Euteleostomi</taxon>
        <taxon>Actinopterygii</taxon>
        <taxon>Neopterygii</taxon>
        <taxon>Teleostei</taxon>
        <taxon>Neoteleostei</taxon>
        <taxon>Acanthomorphata</taxon>
        <taxon>Eupercaria</taxon>
        <taxon>Perciformes</taxon>
        <taxon>Cottioidei</taxon>
        <taxon>Cottales</taxon>
        <taxon>Liparidae</taxon>
        <taxon>Liparis</taxon>
    </lineage>
</organism>
<feature type="domain" description="Laminin" evidence="4">
    <location>
        <begin position="213"/>
        <end position="343"/>
    </location>
</feature>
<dbReference type="Pfam" id="PF06009">
    <property type="entry name" value="Laminin_II"/>
    <property type="match status" value="1"/>
</dbReference>
<evidence type="ECO:0000256" key="2">
    <source>
        <dbReference type="SAM" id="MobiDB-lite"/>
    </source>
</evidence>
<evidence type="ECO:0000256" key="1">
    <source>
        <dbReference type="SAM" id="Coils"/>
    </source>
</evidence>
<comment type="caution">
    <text evidence="5">The sequence shown here is derived from an EMBL/GenBank/DDBJ whole genome shotgun (WGS) entry which is preliminary data.</text>
</comment>
<evidence type="ECO:0000313" key="6">
    <source>
        <dbReference type="Proteomes" id="UP000314294"/>
    </source>
</evidence>
<dbReference type="OrthoDB" id="18487at2759"/>
<protein>
    <submittedName>
        <fullName evidence="5">Laminin subunit alpha-2</fullName>
    </submittedName>
</protein>
<evidence type="ECO:0000313" key="5">
    <source>
        <dbReference type="EMBL" id="TNN39892.1"/>
    </source>
</evidence>
<dbReference type="EMBL" id="SRLO01001238">
    <property type="protein sequence ID" value="TNN39892.1"/>
    <property type="molecule type" value="Genomic_DNA"/>
</dbReference>
<dbReference type="GO" id="GO:0030155">
    <property type="term" value="P:regulation of cell adhesion"/>
    <property type="evidence" value="ECO:0007669"/>
    <property type="project" value="InterPro"/>
</dbReference>
<reference evidence="5 6" key="1">
    <citation type="submission" date="2019-03" db="EMBL/GenBank/DDBJ databases">
        <title>First draft genome of Liparis tanakae, snailfish: a comprehensive survey of snailfish specific genes.</title>
        <authorList>
            <person name="Kim W."/>
            <person name="Song I."/>
            <person name="Jeong J.-H."/>
            <person name="Kim D."/>
            <person name="Kim S."/>
            <person name="Ryu S."/>
            <person name="Song J.Y."/>
            <person name="Lee S.K."/>
        </authorList>
    </citation>
    <scope>NUCLEOTIDE SEQUENCE [LARGE SCALE GENOMIC DNA]</scope>
    <source>
        <tissue evidence="5">Muscle</tissue>
    </source>
</reference>
<feature type="region of interest" description="Disordered" evidence="2">
    <location>
        <begin position="1"/>
        <end position="25"/>
    </location>
</feature>
<dbReference type="InterPro" id="IPR010307">
    <property type="entry name" value="Laminin_dom_II"/>
</dbReference>
<evidence type="ECO:0000259" key="3">
    <source>
        <dbReference type="Pfam" id="PF06008"/>
    </source>
</evidence>